<sequence length="216" mass="22965">MTVLGPFVLPSDVVVSPVARLPPEVRGRIEHQPGDYCVTRPRSRATTSVVDEDTASLLERFREPITIVDAVILFSSAAGLEPRRTLERAFPVLAGFVREGLLLPAGSALVEPIASALAPGEVVGDAEIVEAVQVLLDTEVYLTRLADGSPAALKIVREGAQHDFGPLLDREAALLRLLGGRVSPRLLGSGDHAGRPYLLMSWIAGVDAHDAAAEAR</sequence>
<dbReference type="InterPro" id="IPR011009">
    <property type="entry name" value="Kinase-like_dom_sf"/>
</dbReference>
<evidence type="ECO:0000313" key="1">
    <source>
        <dbReference type="EMBL" id="MDA0638861.1"/>
    </source>
</evidence>
<gene>
    <name evidence="1" type="ORF">OUY22_36080</name>
</gene>
<feature type="non-terminal residue" evidence="1">
    <location>
        <position position="216"/>
    </location>
</feature>
<dbReference type="EMBL" id="JAPNNL010000307">
    <property type="protein sequence ID" value="MDA0638861.1"/>
    <property type="molecule type" value="Genomic_DNA"/>
</dbReference>
<organism evidence="1 2">
    <name type="scientific">Nonomuraea corallina</name>
    <dbReference type="NCBI Taxonomy" id="2989783"/>
    <lineage>
        <taxon>Bacteria</taxon>
        <taxon>Bacillati</taxon>
        <taxon>Actinomycetota</taxon>
        <taxon>Actinomycetes</taxon>
        <taxon>Streptosporangiales</taxon>
        <taxon>Streptosporangiaceae</taxon>
        <taxon>Nonomuraea</taxon>
    </lineage>
</organism>
<accession>A0ABT4SPQ1</accession>
<name>A0ABT4SPQ1_9ACTN</name>
<dbReference type="RefSeq" id="WP_270159804.1">
    <property type="nucleotide sequence ID" value="NZ_JAPNNL010000307.1"/>
</dbReference>
<dbReference type="Proteomes" id="UP001144036">
    <property type="component" value="Unassembled WGS sequence"/>
</dbReference>
<dbReference type="SUPFAM" id="SSF56112">
    <property type="entry name" value="Protein kinase-like (PK-like)"/>
    <property type="match status" value="1"/>
</dbReference>
<keyword evidence="2" id="KW-1185">Reference proteome</keyword>
<reference evidence="1" key="1">
    <citation type="submission" date="2022-11" db="EMBL/GenBank/DDBJ databases">
        <title>Nonomuraea corallina sp. nov., a new species of the genus Nonomuraea isolated from sea side sediment in Thai sea.</title>
        <authorList>
            <person name="Ngamcharungchit C."/>
            <person name="Matsumoto A."/>
            <person name="Suriyachadkun C."/>
            <person name="Panbangred W."/>
            <person name="Inahashi Y."/>
            <person name="Intra B."/>
        </authorList>
    </citation>
    <scope>NUCLEOTIDE SEQUENCE</scope>
    <source>
        <strain evidence="1">MCN248</strain>
    </source>
</reference>
<evidence type="ECO:0000313" key="2">
    <source>
        <dbReference type="Proteomes" id="UP001144036"/>
    </source>
</evidence>
<protein>
    <submittedName>
        <fullName evidence="1">Uncharacterized protein</fullName>
    </submittedName>
</protein>
<comment type="caution">
    <text evidence="1">The sequence shown here is derived from an EMBL/GenBank/DDBJ whole genome shotgun (WGS) entry which is preliminary data.</text>
</comment>
<proteinExistence type="predicted"/>